<dbReference type="Pfam" id="PF07686">
    <property type="entry name" value="V-set"/>
    <property type="match status" value="1"/>
</dbReference>
<dbReference type="Gene3D" id="2.60.40.10">
    <property type="entry name" value="Immunoglobulins"/>
    <property type="match status" value="1"/>
</dbReference>
<dbReference type="PANTHER" id="PTHR11860">
    <property type="entry name" value="POLYMERIC-IMMUNOGLOBULIN RECEPTOR"/>
    <property type="match status" value="1"/>
</dbReference>
<feature type="transmembrane region" description="Helical" evidence="7">
    <location>
        <begin position="184"/>
        <end position="208"/>
    </location>
</feature>
<dbReference type="FunFam" id="2.60.40.10:FF:000370">
    <property type="entry name" value="CMRF35-like molecule 1"/>
    <property type="match status" value="1"/>
</dbReference>
<keyword evidence="5" id="KW-1015">Disulfide bond</keyword>
<feature type="region of interest" description="Disordered" evidence="6">
    <location>
        <begin position="157"/>
        <end position="176"/>
    </location>
</feature>
<keyword evidence="7" id="KW-1133">Transmembrane helix</keyword>
<evidence type="ECO:0000256" key="6">
    <source>
        <dbReference type="SAM" id="MobiDB-lite"/>
    </source>
</evidence>
<dbReference type="AlphaFoldDB" id="A0A811XZ76"/>
<comment type="caution">
    <text evidence="10">The sequence shown here is derived from an EMBL/GenBank/DDBJ whole genome shotgun (WGS) entry which is preliminary data.</text>
</comment>
<feature type="signal peptide" evidence="8">
    <location>
        <begin position="1"/>
        <end position="24"/>
    </location>
</feature>
<accession>A0A811XZ76</accession>
<protein>
    <submittedName>
        <fullName evidence="10">(raccoon dog) hypothetical protein</fullName>
    </submittedName>
</protein>
<keyword evidence="2 7" id="KW-0812">Transmembrane</keyword>
<gene>
    <name evidence="10" type="ORF">NYPRO_LOCUS1470</name>
</gene>
<dbReference type="GO" id="GO:0005886">
    <property type="term" value="C:plasma membrane"/>
    <property type="evidence" value="ECO:0007669"/>
    <property type="project" value="TreeGrafter"/>
</dbReference>
<dbReference type="InterPro" id="IPR050671">
    <property type="entry name" value="CD300_family_receptors"/>
</dbReference>
<dbReference type="PANTHER" id="PTHR11860:SF115">
    <property type="entry name" value="IMMUNOGLOBULIN SUBTYPE DOMAIN-CONTAINING PROTEIN"/>
    <property type="match status" value="1"/>
</dbReference>
<evidence type="ECO:0000256" key="2">
    <source>
        <dbReference type="ARBA" id="ARBA00022692"/>
    </source>
</evidence>
<sequence length="380" mass="42170">MVWHGRVAWLPWALLLLWVPGCSSLRGPDSVSGTVGGSLSVWCQYKEEFRDHDKYWCKSPCVWKKIVETTESQRKVTKGRVSIRDHPANLTFTVTLKSLTVGDAGTYKCGINTPWFDPTFSVMVSVNPATMSTSSASITVTQISTITAEMKTKSYWSSSSPAPTITGATHSASSQEELQPSQSLGLQVLLSLLALLLLLLGGSSLLAWRMIRRHRRVKAGENSEPLRTPGQATQQGELCYANLELPTWPLQAEPVQSRQEEVEYSTVLCVESGSSVPCGSEKRRGSHRIVSLNTFINHSSMEVPGITAAWGQLAESSGEYKGPEDGVSLVSWTRILKHRESRVLSIPPDPVAHFSRLFFFLFFFSRLLILFLMLRHIKTV</sequence>
<proteinExistence type="predicted"/>
<keyword evidence="4 7" id="KW-0472">Membrane</keyword>
<dbReference type="SUPFAM" id="SSF48726">
    <property type="entry name" value="Immunoglobulin"/>
    <property type="match status" value="1"/>
</dbReference>
<evidence type="ECO:0000256" key="5">
    <source>
        <dbReference type="ARBA" id="ARBA00023157"/>
    </source>
</evidence>
<dbReference type="GO" id="GO:0004888">
    <property type="term" value="F:transmembrane signaling receptor activity"/>
    <property type="evidence" value="ECO:0007669"/>
    <property type="project" value="TreeGrafter"/>
</dbReference>
<evidence type="ECO:0000256" key="7">
    <source>
        <dbReference type="SAM" id="Phobius"/>
    </source>
</evidence>
<dbReference type="PROSITE" id="PS50835">
    <property type="entry name" value="IG_LIKE"/>
    <property type="match status" value="1"/>
</dbReference>
<evidence type="ECO:0000259" key="9">
    <source>
        <dbReference type="PROSITE" id="PS50835"/>
    </source>
</evidence>
<dbReference type="InterPro" id="IPR013783">
    <property type="entry name" value="Ig-like_fold"/>
</dbReference>
<feature type="compositionally biased region" description="Polar residues" evidence="6">
    <location>
        <begin position="157"/>
        <end position="172"/>
    </location>
</feature>
<evidence type="ECO:0000256" key="3">
    <source>
        <dbReference type="ARBA" id="ARBA00022729"/>
    </source>
</evidence>
<evidence type="ECO:0000256" key="1">
    <source>
        <dbReference type="ARBA" id="ARBA00004370"/>
    </source>
</evidence>
<dbReference type="InterPro" id="IPR013106">
    <property type="entry name" value="Ig_V-set"/>
</dbReference>
<feature type="transmembrane region" description="Helical" evidence="7">
    <location>
        <begin position="357"/>
        <end position="377"/>
    </location>
</feature>
<name>A0A811XZ76_NYCPR</name>
<keyword evidence="3 8" id="KW-0732">Signal</keyword>
<dbReference type="EMBL" id="CAJHUB010000649">
    <property type="protein sequence ID" value="CAD7668211.1"/>
    <property type="molecule type" value="Genomic_DNA"/>
</dbReference>
<comment type="subcellular location">
    <subcellularLocation>
        <location evidence="1">Membrane</location>
    </subcellularLocation>
</comment>
<evidence type="ECO:0000313" key="11">
    <source>
        <dbReference type="Proteomes" id="UP000645828"/>
    </source>
</evidence>
<evidence type="ECO:0000256" key="8">
    <source>
        <dbReference type="SAM" id="SignalP"/>
    </source>
</evidence>
<dbReference type="CDD" id="cd05716">
    <property type="entry name" value="IgV_pIgR_like"/>
    <property type="match status" value="1"/>
</dbReference>
<reference evidence="10" key="1">
    <citation type="submission" date="2020-12" db="EMBL/GenBank/DDBJ databases">
        <authorList>
            <consortium name="Molecular Ecology Group"/>
        </authorList>
    </citation>
    <scope>NUCLEOTIDE SEQUENCE</scope>
    <source>
        <strain evidence="10">TBG_1078</strain>
    </source>
</reference>
<dbReference type="InterPro" id="IPR003599">
    <property type="entry name" value="Ig_sub"/>
</dbReference>
<feature type="domain" description="Ig-like" evidence="9">
    <location>
        <begin position="20"/>
        <end position="127"/>
    </location>
</feature>
<evidence type="ECO:0000256" key="4">
    <source>
        <dbReference type="ARBA" id="ARBA00023136"/>
    </source>
</evidence>
<feature type="chain" id="PRO_5032960021" evidence="8">
    <location>
        <begin position="25"/>
        <end position="380"/>
    </location>
</feature>
<dbReference type="InterPro" id="IPR036179">
    <property type="entry name" value="Ig-like_dom_sf"/>
</dbReference>
<dbReference type="InterPro" id="IPR007110">
    <property type="entry name" value="Ig-like_dom"/>
</dbReference>
<dbReference type="Pfam" id="PF15330">
    <property type="entry name" value="SIT"/>
    <property type="match status" value="1"/>
</dbReference>
<dbReference type="SMART" id="SM00409">
    <property type="entry name" value="IG"/>
    <property type="match status" value="1"/>
</dbReference>
<evidence type="ECO:0000313" key="10">
    <source>
        <dbReference type="EMBL" id="CAD7668211.1"/>
    </source>
</evidence>
<organism evidence="10 11">
    <name type="scientific">Nyctereutes procyonoides</name>
    <name type="common">Raccoon dog</name>
    <name type="synonym">Canis procyonoides</name>
    <dbReference type="NCBI Taxonomy" id="34880"/>
    <lineage>
        <taxon>Eukaryota</taxon>
        <taxon>Metazoa</taxon>
        <taxon>Chordata</taxon>
        <taxon>Craniata</taxon>
        <taxon>Vertebrata</taxon>
        <taxon>Euteleostomi</taxon>
        <taxon>Mammalia</taxon>
        <taxon>Eutheria</taxon>
        <taxon>Laurasiatheria</taxon>
        <taxon>Carnivora</taxon>
        <taxon>Caniformia</taxon>
        <taxon>Canidae</taxon>
        <taxon>Nyctereutes</taxon>
    </lineage>
</organism>
<keyword evidence="11" id="KW-1185">Reference proteome</keyword>
<dbReference type="Proteomes" id="UP000645828">
    <property type="component" value="Unassembled WGS sequence"/>
</dbReference>